<dbReference type="Pfam" id="PF17762">
    <property type="entry name" value="HTH_ParB"/>
    <property type="match status" value="1"/>
</dbReference>
<dbReference type="InterPro" id="IPR041468">
    <property type="entry name" value="HTH_ParB/Spo0J"/>
</dbReference>
<proteinExistence type="inferred from homology"/>
<accession>A0ABY7M9V6</accession>
<dbReference type="Proteomes" id="UP001212803">
    <property type="component" value="Chromosome"/>
</dbReference>
<dbReference type="EMBL" id="CP115149">
    <property type="protein sequence ID" value="WBL37342.1"/>
    <property type="molecule type" value="Genomic_DNA"/>
</dbReference>
<comment type="similarity">
    <text evidence="1">Belongs to the ParB family.</text>
</comment>
<dbReference type="Pfam" id="PF02195">
    <property type="entry name" value="ParB_N"/>
    <property type="match status" value="1"/>
</dbReference>
<dbReference type="CDD" id="cd00093">
    <property type="entry name" value="HTH_XRE"/>
    <property type="match status" value="1"/>
</dbReference>
<dbReference type="Gene3D" id="3.90.1530.30">
    <property type="match status" value="1"/>
</dbReference>
<keyword evidence="2" id="KW-0159">Chromosome partition</keyword>
<evidence type="ECO:0000313" key="6">
    <source>
        <dbReference type="Proteomes" id="UP001212803"/>
    </source>
</evidence>
<name>A0ABY7M9V6_9CHLR</name>
<evidence type="ECO:0000256" key="2">
    <source>
        <dbReference type="ARBA" id="ARBA00022829"/>
    </source>
</evidence>
<evidence type="ECO:0000259" key="4">
    <source>
        <dbReference type="PROSITE" id="PS50943"/>
    </source>
</evidence>
<evidence type="ECO:0000256" key="1">
    <source>
        <dbReference type="ARBA" id="ARBA00006295"/>
    </source>
</evidence>
<feature type="compositionally biased region" description="Pro residues" evidence="3">
    <location>
        <begin position="21"/>
        <end position="43"/>
    </location>
</feature>
<feature type="domain" description="HTH cro/C1-type" evidence="4">
    <location>
        <begin position="182"/>
        <end position="208"/>
    </location>
</feature>
<organism evidence="5 6">
    <name type="scientific">Tepidiforma flava</name>
    <dbReference type="NCBI Taxonomy" id="3004094"/>
    <lineage>
        <taxon>Bacteria</taxon>
        <taxon>Bacillati</taxon>
        <taxon>Chloroflexota</taxon>
        <taxon>Tepidiformia</taxon>
        <taxon>Tepidiformales</taxon>
        <taxon>Tepidiformaceae</taxon>
        <taxon>Tepidiforma</taxon>
    </lineage>
</organism>
<sequence length="339" mass="37246">MTQPKRGLGRGLDALFGSTPAAPPVAEPPPAAAPPPAEQQPPVPEREPAHEVPAEPAARLAPEPRPAAPAPRRGGPELLDIDLIAPNPEQPRTHFEPEQLRELADSIREHGIIQPLIVTRDAEGGYRLIAGERRLQAARLAGLETVPVVVREAADEELLELALIENIQRADLNPVEEAMAYRRLIEEYGLTQEEVARRVGKSRATIANALRLLQLEAEIRRSLVSGEITEGHARALLGLPEGRGRVNAWREVVRRQMSVRDTESYVRRQLAAAPETASKPAAQTARRDAALSDIEARLRRALSTRVRVEPQKKGARIVIECYSAEEFENVVATLLGEYQ</sequence>
<dbReference type="InterPro" id="IPR004437">
    <property type="entry name" value="ParB/RepB/Spo0J"/>
</dbReference>
<gene>
    <name evidence="5" type="ORF">O0235_07150</name>
</gene>
<reference evidence="5 6" key="1">
    <citation type="journal article" date="2023" name="ISME J.">
        <title>Thermophilic Dehalococcoidia with unusual traits shed light on an unexpected past.</title>
        <authorList>
            <person name="Palmer M."/>
            <person name="Covington J.K."/>
            <person name="Zhou E.M."/>
            <person name="Thomas S.C."/>
            <person name="Habib N."/>
            <person name="Seymour C.O."/>
            <person name="Lai D."/>
            <person name="Johnston J."/>
            <person name="Hashimi A."/>
            <person name="Jiao J.Y."/>
            <person name="Muok A.R."/>
            <person name="Liu L."/>
            <person name="Xian W.D."/>
            <person name="Zhi X.Y."/>
            <person name="Li M.M."/>
            <person name="Silva L.P."/>
            <person name="Bowen B.P."/>
            <person name="Louie K."/>
            <person name="Briegel A."/>
            <person name="Pett-Ridge J."/>
            <person name="Weber P.K."/>
            <person name="Tocheva E.I."/>
            <person name="Woyke T."/>
            <person name="Northen T.R."/>
            <person name="Mayali X."/>
            <person name="Li W.J."/>
            <person name="Hedlund B.P."/>
        </authorList>
    </citation>
    <scope>NUCLEOTIDE SEQUENCE [LARGE SCALE GENOMIC DNA]</scope>
    <source>
        <strain evidence="5 6">YIM 72310</strain>
    </source>
</reference>
<dbReference type="InterPro" id="IPR036086">
    <property type="entry name" value="ParB/Sulfiredoxin_sf"/>
</dbReference>
<dbReference type="InterPro" id="IPR050336">
    <property type="entry name" value="Chromosome_partition/occlusion"/>
</dbReference>
<dbReference type="PANTHER" id="PTHR33375">
    <property type="entry name" value="CHROMOSOME-PARTITIONING PROTEIN PARB-RELATED"/>
    <property type="match status" value="1"/>
</dbReference>
<feature type="region of interest" description="Disordered" evidence="3">
    <location>
        <begin position="1"/>
        <end position="79"/>
    </location>
</feature>
<dbReference type="InterPro" id="IPR001387">
    <property type="entry name" value="Cro/C1-type_HTH"/>
</dbReference>
<dbReference type="PANTHER" id="PTHR33375:SF1">
    <property type="entry name" value="CHROMOSOME-PARTITIONING PROTEIN PARB-RELATED"/>
    <property type="match status" value="1"/>
</dbReference>
<dbReference type="SMART" id="SM00470">
    <property type="entry name" value="ParB"/>
    <property type="match status" value="1"/>
</dbReference>
<dbReference type="RefSeq" id="WP_270057855.1">
    <property type="nucleotide sequence ID" value="NZ_CP115149.1"/>
</dbReference>
<protein>
    <submittedName>
        <fullName evidence="5">ParB/RepB/Spo0J family partition protein</fullName>
    </submittedName>
</protein>
<evidence type="ECO:0000256" key="3">
    <source>
        <dbReference type="SAM" id="MobiDB-lite"/>
    </source>
</evidence>
<dbReference type="InterPro" id="IPR003115">
    <property type="entry name" value="ParB_N"/>
</dbReference>
<keyword evidence="6" id="KW-1185">Reference proteome</keyword>
<feature type="compositionally biased region" description="Basic and acidic residues" evidence="3">
    <location>
        <begin position="44"/>
        <end position="53"/>
    </location>
</feature>
<dbReference type="Gene3D" id="1.10.10.2830">
    <property type="match status" value="1"/>
</dbReference>
<dbReference type="NCBIfam" id="TIGR00180">
    <property type="entry name" value="parB_part"/>
    <property type="match status" value="1"/>
</dbReference>
<dbReference type="SUPFAM" id="SSF110849">
    <property type="entry name" value="ParB/Sulfiredoxin"/>
    <property type="match status" value="1"/>
</dbReference>
<dbReference type="CDD" id="cd16393">
    <property type="entry name" value="SPO0J_N"/>
    <property type="match status" value="1"/>
</dbReference>
<evidence type="ECO:0000313" key="5">
    <source>
        <dbReference type="EMBL" id="WBL37342.1"/>
    </source>
</evidence>
<dbReference type="PROSITE" id="PS50943">
    <property type="entry name" value="HTH_CROC1"/>
    <property type="match status" value="1"/>
</dbReference>